<evidence type="ECO:0000313" key="1">
    <source>
        <dbReference type="EMBL" id="MBD8036620.1"/>
    </source>
</evidence>
<protein>
    <submittedName>
        <fullName evidence="1">Uncharacterized protein</fullName>
    </submittedName>
</protein>
<evidence type="ECO:0000313" key="2">
    <source>
        <dbReference type="Proteomes" id="UP000619101"/>
    </source>
</evidence>
<accession>A0ABR8XXF8</accession>
<reference evidence="1 2" key="1">
    <citation type="submission" date="2020-08" db="EMBL/GenBank/DDBJ databases">
        <title>A Genomic Blueprint of the Chicken Gut Microbiome.</title>
        <authorList>
            <person name="Gilroy R."/>
            <person name="Ravi A."/>
            <person name="Getino M."/>
            <person name="Pursley I."/>
            <person name="Horton D.L."/>
            <person name="Alikhan N.-F."/>
            <person name="Baker D."/>
            <person name="Gharbi K."/>
            <person name="Hall N."/>
            <person name="Watson M."/>
            <person name="Adriaenssens E.M."/>
            <person name="Foster-Nyarko E."/>
            <person name="Jarju S."/>
            <person name="Secka A."/>
            <person name="Antonio M."/>
            <person name="Oren A."/>
            <person name="Chaudhuri R."/>
            <person name="La Ragione R.M."/>
            <person name="Hildebrand F."/>
            <person name="Pallen M.J."/>
        </authorList>
    </citation>
    <scope>NUCLEOTIDE SEQUENCE [LARGE SCALE GENOMIC DNA]</scope>
    <source>
        <strain evidence="1 2">A46</strain>
    </source>
</reference>
<keyword evidence="2" id="KW-1185">Reference proteome</keyword>
<name>A0ABR8XXF8_9BACL</name>
<comment type="caution">
    <text evidence="1">The sequence shown here is derived from an EMBL/GenBank/DDBJ whole genome shotgun (WGS) entry which is preliminary data.</text>
</comment>
<dbReference type="RefSeq" id="WP_191699607.1">
    <property type="nucleotide sequence ID" value="NZ_JACSPZ010000003.1"/>
</dbReference>
<dbReference type="Proteomes" id="UP000619101">
    <property type="component" value="Unassembled WGS sequence"/>
</dbReference>
<dbReference type="EMBL" id="JACSPZ010000003">
    <property type="protein sequence ID" value="MBD8036620.1"/>
    <property type="molecule type" value="Genomic_DNA"/>
</dbReference>
<sequence>MNKNKISQQNEVCFKENLTKKPIPEKTARGKKNLSKIYIDERFFRQISKRY</sequence>
<gene>
    <name evidence="1" type="ORF">H9635_07690</name>
</gene>
<proteinExistence type="predicted"/>
<organism evidence="1 2">
    <name type="scientific">Solibacillus faecavium</name>
    <dbReference type="NCBI Taxonomy" id="2762221"/>
    <lineage>
        <taxon>Bacteria</taxon>
        <taxon>Bacillati</taxon>
        <taxon>Bacillota</taxon>
        <taxon>Bacilli</taxon>
        <taxon>Bacillales</taxon>
        <taxon>Caryophanaceae</taxon>
        <taxon>Solibacillus</taxon>
    </lineage>
</organism>